<proteinExistence type="predicted"/>
<keyword evidence="3" id="KW-1185">Reference proteome</keyword>
<dbReference type="EMBL" id="JANIEX010000586">
    <property type="protein sequence ID" value="KAJ3565273.1"/>
    <property type="molecule type" value="Genomic_DNA"/>
</dbReference>
<evidence type="ECO:0000256" key="1">
    <source>
        <dbReference type="SAM" id="Phobius"/>
    </source>
</evidence>
<reference evidence="2" key="1">
    <citation type="submission" date="2022-07" db="EMBL/GenBank/DDBJ databases">
        <title>Genome Sequence of Leucocoprinus birnbaumii.</title>
        <authorList>
            <person name="Buettner E."/>
        </authorList>
    </citation>
    <scope>NUCLEOTIDE SEQUENCE</scope>
    <source>
        <strain evidence="2">VT141</strain>
    </source>
</reference>
<evidence type="ECO:0008006" key="4">
    <source>
        <dbReference type="Google" id="ProtNLM"/>
    </source>
</evidence>
<name>A0AAD5YNQ0_9AGAR</name>
<keyword evidence="1" id="KW-1133">Transmembrane helix</keyword>
<dbReference type="PANTHER" id="PTHR39476">
    <property type="entry name" value="NADH:UBIQUINONE OXIDOREDUCTASE 6.6KD SUBUNIT"/>
    <property type="match status" value="1"/>
</dbReference>
<keyword evidence="1" id="KW-0472">Membrane</keyword>
<organism evidence="2 3">
    <name type="scientific">Leucocoprinus birnbaumii</name>
    <dbReference type="NCBI Taxonomy" id="56174"/>
    <lineage>
        <taxon>Eukaryota</taxon>
        <taxon>Fungi</taxon>
        <taxon>Dikarya</taxon>
        <taxon>Basidiomycota</taxon>
        <taxon>Agaricomycotina</taxon>
        <taxon>Agaricomycetes</taxon>
        <taxon>Agaricomycetidae</taxon>
        <taxon>Agaricales</taxon>
        <taxon>Agaricineae</taxon>
        <taxon>Agaricaceae</taxon>
        <taxon>Leucocoprinus</taxon>
    </lineage>
</organism>
<keyword evidence="1" id="KW-0812">Transmembrane</keyword>
<evidence type="ECO:0000313" key="3">
    <source>
        <dbReference type="Proteomes" id="UP001213000"/>
    </source>
</evidence>
<evidence type="ECO:0000313" key="2">
    <source>
        <dbReference type="EMBL" id="KAJ3565273.1"/>
    </source>
</evidence>
<dbReference type="AlphaFoldDB" id="A0AAD5YNQ0"/>
<feature type="transmembrane region" description="Helical" evidence="1">
    <location>
        <begin position="31"/>
        <end position="51"/>
    </location>
</feature>
<accession>A0AAD5YNQ0</accession>
<gene>
    <name evidence="2" type="ORF">NP233_g7740</name>
</gene>
<dbReference type="Proteomes" id="UP001213000">
    <property type="component" value="Unassembled WGS sequence"/>
</dbReference>
<comment type="caution">
    <text evidence="2">The sequence shown here is derived from an EMBL/GenBank/DDBJ whole genome shotgun (WGS) entry which is preliminary data.</text>
</comment>
<dbReference type="PANTHER" id="PTHR39476:SF1">
    <property type="entry name" value="NADH DEHYDROGENASE [UBIQUINONE] 1 BETA SUBCOMPLEX SUBUNIT 4"/>
    <property type="match status" value="1"/>
</dbReference>
<protein>
    <recommendedName>
        <fullName evidence="4">NADH-ubiquinone oxidoreductase B15 subunit</fullName>
    </recommendedName>
</protein>
<sequence length="77" mass="8820">MGHGPVKEDPAIERFNTFRESAYLRFRWTSATARTAFLGFIAVPLAIYYVADNYHARWDWVGKRRGQPLDSTAAKAE</sequence>